<dbReference type="GO" id="GO:0008270">
    <property type="term" value="F:zinc ion binding"/>
    <property type="evidence" value="ECO:0007669"/>
    <property type="project" value="UniProtKB-KW"/>
</dbReference>
<accession>A0A7J8YW02</accession>
<feature type="non-terminal residue" evidence="11">
    <location>
        <position position="435"/>
    </location>
</feature>
<dbReference type="SUPFAM" id="SSF57850">
    <property type="entry name" value="RING/U-box"/>
    <property type="match status" value="1"/>
</dbReference>
<evidence type="ECO:0000256" key="3">
    <source>
        <dbReference type="ARBA" id="ARBA00022679"/>
    </source>
</evidence>
<feature type="compositionally biased region" description="Low complexity" evidence="9">
    <location>
        <begin position="126"/>
        <end position="138"/>
    </location>
</feature>
<dbReference type="Proteomes" id="UP000593574">
    <property type="component" value="Unassembled WGS sequence"/>
</dbReference>
<keyword evidence="4" id="KW-0479">Metal-binding</keyword>
<dbReference type="PANTHER" id="PTHR22937:SF122">
    <property type="entry name" value="RING-TYPE E3 UBIQUITIN TRANSFERASE"/>
    <property type="match status" value="1"/>
</dbReference>
<feature type="compositionally biased region" description="Low complexity" evidence="9">
    <location>
        <begin position="8"/>
        <end position="23"/>
    </location>
</feature>
<gene>
    <name evidence="11" type="ORF">Golax_016049</name>
</gene>
<evidence type="ECO:0000256" key="9">
    <source>
        <dbReference type="SAM" id="MobiDB-lite"/>
    </source>
</evidence>
<keyword evidence="5 8" id="KW-0863">Zinc-finger</keyword>
<dbReference type="EMBL" id="JABEZV010000001">
    <property type="protein sequence ID" value="MBA0703746.1"/>
    <property type="molecule type" value="Genomic_DNA"/>
</dbReference>
<evidence type="ECO:0000256" key="7">
    <source>
        <dbReference type="ARBA" id="ARBA00022833"/>
    </source>
</evidence>
<dbReference type="InterPro" id="IPR001841">
    <property type="entry name" value="Znf_RING"/>
</dbReference>
<reference evidence="11 12" key="1">
    <citation type="journal article" date="2019" name="Genome Biol. Evol.">
        <title>Insights into the evolution of the New World diploid cottons (Gossypium, subgenus Houzingenia) based on genome sequencing.</title>
        <authorList>
            <person name="Grover C.E."/>
            <person name="Arick M.A. 2nd"/>
            <person name="Thrash A."/>
            <person name="Conover J.L."/>
            <person name="Sanders W.S."/>
            <person name="Peterson D.G."/>
            <person name="Frelichowski J.E."/>
            <person name="Scheffler J.A."/>
            <person name="Scheffler B.E."/>
            <person name="Wendel J.F."/>
        </authorList>
    </citation>
    <scope>NUCLEOTIDE SEQUENCE [LARGE SCALE GENOMIC DNA]</scope>
    <source>
        <strain evidence="11">4</strain>
        <tissue evidence="11">Leaf</tissue>
    </source>
</reference>
<evidence type="ECO:0000256" key="2">
    <source>
        <dbReference type="ARBA" id="ARBA00012483"/>
    </source>
</evidence>
<feature type="region of interest" description="Disordered" evidence="9">
    <location>
        <begin position="1"/>
        <end position="63"/>
    </location>
</feature>
<evidence type="ECO:0000256" key="8">
    <source>
        <dbReference type="PROSITE-ProRule" id="PRU00175"/>
    </source>
</evidence>
<evidence type="ECO:0000256" key="4">
    <source>
        <dbReference type="ARBA" id="ARBA00022723"/>
    </source>
</evidence>
<name>A0A7J8YW02_9ROSI</name>
<proteinExistence type="predicted"/>
<evidence type="ECO:0000259" key="10">
    <source>
        <dbReference type="PROSITE" id="PS50089"/>
    </source>
</evidence>
<dbReference type="PROSITE" id="PS50089">
    <property type="entry name" value="ZF_RING_2"/>
    <property type="match status" value="1"/>
</dbReference>
<dbReference type="InterPro" id="IPR045191">
    <property type="entry name" value="MBR1/2-like"/>
</dbReference>
<keyword evidence="6" id="KW-0833">Ubl conjugation pathway</keyword>
<sequence length="435" mass="48781">MPFLTETSASVSASSSSSSSSCSTIAEHLKLRRPARNQINTTETDPDPVSEIPSLIQSTRSKSTISSLFLSSNNDTTKKKTNPFSQSALRGLGCTASTSQQVSVPAMIRTSADWETKKVKKKKKTQQQQQQQQHQQQQEQEKKKKKKKKKSSKLVVGNESNNSHKVHHPHHQQGVLLNEGSGYNISCGVIQDVWCGPGIGFSADAVGSVDRVATRRNVPARGKIDVEKVNHRGPSYIARRTVNPETLSFLDSDSAFISSRPEPDFFGSRYYRHARHPSPEGLAEIMMLQNNLLMGGRLDSRDRFSDWRLDIDSMSYEQLLELGEKIGHVNTGLKEDEISRCLRKMKGSVMNDLPLSVNMNVDKKCSICQEEYEANEEMGKLYCGHSFHIQCIKQWLVHKNTCPVSLRVQPVLTWAVQGRDMLQLCPALFLEINYC</sequence>
<evidence type="ECO:0000313" key="12">
    <source>
        <dbReference type="Proteomes" id="UP000593574"/>
    </source>
</evidence>
<keyword evidence="7" id="KW-0862">Zinc</keyword>
<evidence type="ECO:0000256" key="5">
    <source>
        <dbReference type="ARBA" id="ARBA00022771"/>
    </source>
</evidence>
<evidence type="ECO:0000256" key="6">
    <source>
        <dbReference type="ARBA" id="ARBA00022786"/>
    </source>
</evidence>
<dbReference type="AlphaFoldDB" id="A0A7J8YW02"/>
<evidence type="ECO:0000313" key="11">
    <source>
        <dbReference type="EMBL" id="MBA0703746.1"/>
    </source>
</evidence>
<organism evidence="11 12">
    <name type="scientific">Gossypium laxum</name>
    <dbReference type="NCBI Taxonomy" id="34288"/>
    <lineage>
        <taxon>Eukaryota</taxon>
        <taxon>Viridiplantae</taxon>
        <taxon>Streptophyta</taxon>
        <taxon>Embryophyta</taxon>
        <taxon>Tracheophyta</taxon>
        <taxon>Spermatophyta</taxon>
        <taxon>Magnoliopsida</taxon>
        <taxon>eudicotyledons</taxon>
        <taxon>Gunneridae</taxon>
        <taxon>Pentapetalae</taxon>
        <taxon>rosids</taxon>
        <taxon>malvids</taxon>
        <taxon>Malvales</taxon>
        <taxon>Malvaceae</taxon>
        <taxon>Malvoideae</taxon>
        <taxon>Gossypium</taxon>
    </lineage>
</organism>
<keyword evidence="3" id="KW-0808">Transferase</keyword>
<dbReference type="GO" id="GO:0061630">
    <property type="term" value="F:ubiquitin protein ligase activity"/>
    <property type="evidence" value="ECO:0007669"/>
    <property type="project" value="UniProtKB-EC"/>
</dbReference>
<dbReference type="PANTHER" id="PTHR22937">
    <property type="entry name" value="E3 UBIQUITIN-PROTEIN LIGASE RNF165"/>
    <property type="match status" value="1"/>
</dbReference>
<feature type="compositionally biased region" description="Basic residues" evidence="9">
    <location>
        <begin position="143"/>
        <end position="152"/>
    </location>
</feature>
<evidence type="ECO:0000256" key="1">
    <source>
        <dbReference type="ARBA" id="ARBA00000900"/>
    </source>
</evidence>
<dbReference type="InterPro" id="IPR013083">
    <property type="entry name" value="Znf_RING/FYVE/PHD"/>
</dbReference>
<dbReference type="SMART" id="SM00184">
    <property type="entry name" value="RING"/>
    <property type="match status" value="1"/>
</dbReference>
<comment type="catalytic activity">
    <reaction evidence="1">
        <text>S-ubiquitinyl-[E2 ubiquitin-conjugating enzyme]-L-cysteine + [acceptor protein]-L-lysine = [E2 ubiquitin-conjugating enzyme]-L-cysteine + N(6)-ubiquitinyl-[acceptor protein]-L-lysine.</text>
        <dbReference type="EC" id="2.3.2.27"/>
    </reaction>
</comment>
<dbReference type="EC" id="2.3.2.27" evidence="2"/>
<keyword evidence="12" id="KW-1185">Reference proteome</keyword>
<feature type="region of interest" description="Disordered" evidence="9">
    <location>
        <begin position="114"/>
        <end position="172"/>
    </location>
</feature>
<comment type="caution">
    <text evidence="11">The sequence shown here is derived from an EMBL/GenBank/DDBJ whole genome shotgun (WGS) entry which is preliminary data.</text>
</comment>
<dbReference type="Gene3D" id="3.30.40.10">
    <property type="entry name" value="Zinc/RING finger domain, C3HC4 (zinc finger)"/>
    <property type="match status" value="1"/>
</dbReference>
<protein>
    <recommendedName>
        <fullName evidence="2">RING-type E3 ubiquitin transferase</fullName>
        <ecNumber evidence="2">2.3.2.27</ecNumber>
    </recommendedName>
</protein>
<dbReference type="Pfam" id="PF13639">
    <property type="entry name" value="zf-RING_2"/>
    <property type="match status" value="1"/>
</dbReference>
<feature type="domain" description="RING-type" evidence="10">
    <location>
        <begin position="365"/>
        <end position="404"/>
    </location>
</feature>